<dbReference type="InterPro" id="IPR016163">
    <property type="entry name" value="Ald_DH_C"/>
</dbReference>
<dbReference type="InterPro" id="IPR016160">
    <property type="entry name" value="Ald_DH_CS_CYS"/>
</dbReference>
<name>A0ABR6NCV8_9SPHN</name>
<dbReference type="Gene3D" id="3.40.309.10">
    <property type="entry name" value="Aldehyde Dehydrogenase, Chain A, domain 2"/>
    <property type="match status" value="1"/>
</dbReference>
<dbReference type="Proteomes" id="UP001138540">
    <property type="component" value="Unassembled WGS sequence"/>
</dbReference>
<accession>A0ABR6NCV8</accession>
<organism evidence="5 6">
    <name type="scientific">Sphingobium lignivorans</name>
    <dbReference type="NCBI Taxonomy" id="2735886"/>
    <lineage>
        <taxon>Bacteria</taxon>
        <taxon>Pseudomonadati</taxon>
        <taxon>Pseudomonadota</taxon>
        <taxon>Alphaproteobacteria</taxon>
        <taxon>Sphingomonadales</taxon>
        <taxon>Sphingomonadaceae</taxon>
        <taxon>Sphingobium</taxon>
    </lineage>
</organism>
<protein>
    <submittedName>
        <fullName evidence="5">Acyl-CoA reductase-like NAD-dependent aldehyde dehydrogenase</fullName>
    </submittedName>
</protein>
<dbReference type="InterPro" id="IPR016162">
    <property type="entry name" value="Ald_DH_N"/>
</dbReference>
<reference evidence="5 6" key="1">
    <citation type="submission" date="2020-08" db="EMBL/GenBank/DDBJ databases">
        <title>Exploring microbial biodiversity for novel pathways involved in the catabolism of aromatic compounds derived from lignin.</title>
        <authorList>
            <person name="Elkins J."/>
        </authorList>
    </citation>
    <scope>NUCLEOTIDE SEQUENCE [LARGE SCALE GENOMIC DNA]</scope>
    <source>
        <strain evidence="5 6">B1D3A</strain>
    </source>
</reference>
<evidence type="ECO:0000256" key="2">
    <source>
        <dbReference type="PROSITE-ProRule" id="PRU10007"/>
    </source>
</evidence>
<evidence type="ECO:0000256" key="3">
    <source>
        <dbReference type="RuleBase" id="RU003345"/>
    </source>
</evidence>
<comment type="caution">
    <text evidence="5">The sequence shown here is derived from an EMBL/GenBank/DDBJ whole genome shotgun (WGS) entry which is preliminary data.</text>
</comment>
<feature type="domain" description="Aldehyde dehydrogenase" evidence="4">
    <location>
        <begin position="31"/>
        <end position="392"/>
    </location>
</feature>
<sequence>MADAEAPRDILFDRARARIAGLNRHFIAGHWQAQQDGTRIPVLNPADERQIGEIAAGTAHEVDAAVSAARAAFDHPGWRAMSAARREQLLLHLADLVERQADEIAAMETLDNGMPFAHARGAVAGAVSAIRYNAGWVRRLGGETVPVSVPGDWHGYTTRDPLGVAALIVPWNAPFAITCSKVSAALAAGCTVVLKPAELAPMTGLRLAELVAEAGFPDGSVNVVTGLGSVAGAALVSHPDVDKISFTGSTATGQGILRASITDLRRVSLELGGKSAVLVMEDADLRKAVPGVAMGIFGNSGQVCAAGSRLFVADAIYEPFMTALVDFARGLRVGPGMAEGVAMGPLISAQQRDRVLGYIEAGKREGAALALGGDCPDGPGYFVNPTIFVEARAGHEHRSRGDFRAGPECHALWRCGPRRASSRRERQRLWAFRLCLDARSGGDPWPREAAACRIGESERGWDGVRLAVRRLPPVRTGSRKWPLWRGSVHRDQGGDDRLLKREPSLSA</sequence>
<keyword evidence="6" id="KW-1185">Reference proteome</keyword>
<keyword evidence="1 3" id="KW-0560">Oxidoreductase</keyword>
<feature type="active site" evidence="2">
    <location>
        <position position="270"/>
    </location>
</feature>
<dbReference type="InterPro" id="IPR015590">
    <property type="entry name" value="Aldehyde_DH_dom"/>
</dbReference>
<evidence type="ECO:0000256" key="1">
    <source>
        <dbReference type="ARBA" id="ARBA00023002"/>
    </source>
</evidence>
<evidence type="ECO:0000313" key="6">
    <source>
        <dbReference type="Proteomes" id="UP001138540"/>
    </source>
</evidence>
<dbReference type="SUPFAM" id="SSF53720">
    <property type="entry name" value="ALDH-like"/>
    <property type="match status" value="1"/>
</dbReference>
<evidence type="ECO:0000313" key="5">
    <source>
        <dbReference type="EMBL" id="MBB5985105.1"/>
    </source>
</evidence>
<dbReference type="EMBL" id="JACHKA010000001">
    <property type="protein sequence ID" value="MBB5985105.1"/>
    <property type="molecule type" value="Genomic_DNA"/>
</dbReference>
<proteinExistence type="inferred from homology"/>
<dbReference type="PROSITE" id="PS00070">
    <property type="entry name" value="ALDEHYDE_DEHYDR_CYS"/>
    <property type="match status" value="1"/>
</dbReference>
<evidence type="ECO:0000259" key="4">
    <source>
        <dbReference type="Pfam" id="PF00171"/>
    </source>
</evidence>
<comment type="similarity">
    <text evidence="3">Belongs to the aldehyde dehydrogenase family.</text>
</comment>
<dbReference type="Pfam" id="PF00171">
    <property type="entry name" value="Aldedh"/>
    <property type="match status" value="1"/>
</dbReference>
<dbReference type="InterPro" id="IPR029510">
    <property type="entry name" value="Ald_DH_CS_GLU"/>
</dbReference>
<gene>
    <name evidence="5" type="ORF">HNP60_001079</name>
</gene>
<dbReference type="InterPro" id="IPR016161">
    <property type="entry name" value="Ald_DH/histidinol_DH"/>
</dbReference>
<dbReference type="PROSITE" id="PS00687">
    <property type="entry name" value="ALDEHYDE_DEHYDR_GLU"/>
    <property type="match status" value="1"/>
</dbReference>
<dbReference type="Gene3D" id="3.40.605.10">
    <property type="entry name" value="Aldehyde Dehydrogenase, Chain A, domain 1"/>
    <property type="match status" value="1"/>
</dbReference>
<dbReference type="PANTHER" id="PTHR11699">
    <property type="entry name" value="ALDEHYDE DEHYDROGENASE-RELATED"/>
    <property type="match status" value="1"/>
</dbReference>